<evidence type="ECO:0000256" key="1">
    <source>
        <dbReference type="SAM" id="Coils"/>
    </source>
</evidence>
<feature type="coiled-coil region" evidence="1">
    <location>
        <begin position="314"/>
        <end position="369"/>
    </location>
</feature>
<proteinExistence type="predicted"/>
<gene>
    <name evidence="3" type="ORF">QTG54_010774</name>
</gene>
<dbReference type="EMBL" id="JATAAI010000020">
    <property type="protein sequence ID" value="KAK1738744.1"/>
    <property type="molecule type" value="Genomic_DNA"/>
</dbReference>
<reference evidence="3" key="1">
    <citation type="submission" date="2023-06" db="EMBL/GenBank/DDBJ databases">
        <title>Survivors Of The Sea: Transcriptome response of Skeletonema marinoi to long-term dormancy.</title>
        <authorList>
            <person name="Pinder M.I.M."/>
            <person name="Kourtchenko O."/>
            <person name="Robertson E.K."/>
            <person name="Larsson T."/>
            <person name="Maumus F."/>
            <person name="Osuna-Cruz C.M."/>
            <person name="Vancaester E."/>
            <person name="Stenow R."/>
            <person name="Vandepoele K."/>
            <person name="Ploug H."/>
            <person name="Bruchert V."/>
            <person name="Godhe A."/>
            <person name="Topel M."/>
        </authorList>
    </citation>
    <scope>NUCLEOTIDE SEQUENCE</scope>
    <source>
        <strain evidence="3">R05AC</strain>
    </source>
</reference>
<accession>A0AAD8Y328</accession>
<evidence type="ECO:0000313" key="4">
    <source>
        <dbReference type="Proteomes" id="UP001224775"/>
    </source>
</evidence>
<evidence type="ECO:0000313" key="3">
    <source>
        <dbReference type="EMBL" id="KAK1738744.1"/>
    </source>
</evidence>
<keyword evidence="1" id="KW-0175">Coiled coil</keyword>
<keyword evidence="4" id="KW-1185">Reference proteome</keyword>
<comment type="caution">
    <text evidence="3">The sequence shown here is derived from an EMBL/GenBank/DDBJ whole genome shotgun (WGS) entry which is preliminary data.</text>
</comment>
<feature type="coiled-coil region" evidence="1">
    <location>
        <begin position="233"/>
        <end position="267"/>
    </location>
</feature>
<feature type="region of interest" description="Disordered" evidence="2">
    <location>
        <begin position="1"/>
        <end position="21"/>
    </location>
</feature>
<organism evidence="3 4">
    <name type="scientific">Skeletonema marinoi</name>
    <dbReference type="NCBI Taxonomy" id="267567"/>
    <lineage>
        <taxon>Eukaryota</taxon>
        <taxon>Sar</taxon>
        <taxon>Stramenopiles</taxon>
        <taxon>Ochrophyta</taxon>
        <taxon>Bacillariophyta</taxon>
        <taxon>Coscinodiscophyceae</taxon>
        <taxon>Thalassiosirophycidae</taxon>
        <taxon>Thalassiosirales</taxon>
        <taxon>Skeletonemataceae</taxon>
        <taxon>Skeletonema</taxon>
        <taxon>Skeletonema marinoi-dohrnii complex</taxon>
    </lineage>
</organism>
<protein>
    <submittedName>
        <fullName evidence="3">Uncharacterized protein</fullName>
    </submittedName>
</protein>
<feature type="coiled-coil region" evidence="1">
    <location>
        <begin position="406"/>
        <end position="489"/>
    </location>
</feature>
<name>A0AAD8Y328_9STRA</name>
<evidence type="ECO:0000256" key="2">
    <source>
        <dbReference type="SAM" id="MobiDB-lite"/>
    </source>
</evidence>
<sequence>MKIPHSLDENSPSAVDDVSESIWIQKQNDPTKKTLQEVEATISDPAASFIHKTRARLELALLQGEDDSDSNGKFRIKKEIDAIKVAAGVAKTKDKLVQGILSNEEILQREKSVRSHQDDLSKEALQRRIDANRKAEEQRKKATDAQELLSQLEQEAEEAIAKAKDAMKRANAAWVEAGREHRKALELEAQNEEIQHMEDDRANHEEIEQDKINILDDTTSQRIISSEGYFTKYFKLSIKVEELQKDRDELDARLKEREATIESLRGKHSLHEEKIMSLNKLKEQKIMSFGKYLKETGQTLLFWKHQSKTIAEKLQMSRQQKSEQEEEVMIMKDQLDIKLKELDELQAEIEDLRQTKDRFEAELPTVEDTQRSKLFELKEEADALLQHKEQSLNTLRIVHNSHSKVLVHHEQQIKVLSDDVAAYEKEFEEMKEIERDVAESDTMQNDEVKELKEECSRWKKKATSLNLKLDVFKDETQSQKREIARLKKSADQDRLFSRLLSDHKLLKKKAKDLQLNLCVIKKEVRERDVKVKERDAIIDELKKHTLPTDSASLQEGPDAGRKSATYWKYEANKLQEKLTKLERQSKVRDAMMEISSEISGIKKRQTQEYGLSLGSASISFDIEEINVEESHEHDVSAICGEDDMVKPTQVSP</sequence>
<feature type="coiled-coil region" evidence="1">
    <location>
        <begin position="121"/>
        <end position="207"/>
    </location>
</feature>
<dbReference type="Proteomes" id="UP001224775">
    <property type="component" value="Unassembled WGS sequence"/>
</dbReference>
<dbReference type="AlphaFoldDB" id="A0AAD8Y328"/>